<feature type="domain" description="SAC3/GANP/THP3 conserved" evidence="2">
    <location>
        <begin position="364"/>
        <end position="545"/>
    </location>
</feature>
<dbReference type="GO" id="GO:0005737">
    <property type="term" value="C:cytoplasm"/>
    <property type="evidence" value="ECO:0007669"/>
    <property type="project" value="TreeGrafter"/>
</dbReference>
<reference evidence="3 4" key="1">
    <citation type="journal article" date="2015" name="Plant Cell">
        <title>Oil accumulation by the oleaginous diatom Fistulifera solaris as revealed by the genome and transcriptome.</title>
        <authorList>
            <person name="Tanaka T."/>
            <person name="Maeda Y."/>
            <person name="Veluchamy A."/>
            <person name="Tanaka M."/>
            <person name="Abida H."/>
            <person name="Marechal E."/>
            <person name="Bowler C."/>
            <person name="Muto M."/>
            <person name="Sunaga Y."/>
            <person name="Tanaka M."/>
            <person name="Yoshino T."/>
            <person name="Taniguchi T."/>
            <person name="Fukuda Y."/>
            <person name="Nemoto M."/>
            <person name="Matsumoto M."/>
            <person name="Wong P.S."/>
            <person name="Aburatani S."/>
            <person name="Fujibuchi W."/>
        </authorList>
    </citation>
    <scope>NUCLEOTIDE SEQUENCE [LARGE SCALE GENOMIC DNA]</scope>
    <source>
        <strain evidence="3 4">JPCC DA0580</strain>
    </source>
</reference>
<evidence type="ECO:0000313" key="3">
    <source>
        <dbReference type="EMBL" id="GAX15017.1"/>
    </source>
</evidence>
<feature type="domain" description="SAC3/GANP/THP3 conserved" evidence="2">
    <location>
        <begin position="608"/>
        <end position="747"/>
    </location>
</feature>
<keyword evidence="4" id="KW-1185">Reference proteome</keyword>
<feature type="compositionally biased region" description="Polar residues" evidence="1">
    <location>
        <begin position="231"/>
        <end position="248"/>
    </location>
</feature>
<name>A0A1Z5JLY5_FISSO</name>
<dbReference type="GO" id="GO:0006406">
    <property type="term" value="P:mRNA export from nucleus"/>
    <property type="evidence" value="ECO:0007669"/>
    <property type="project" value="TreeGrafter"/>
</dbReference>
<dbReference type="InterPro" id="IPR045107">
    <property type="entry name" value="SAC3/GANP/THP3"/>
</dbReference>
<accession>A0A1Z5JLY5</accession>
<dbReference type="GO" id="GO:0070390">
    <property type="term" value="C:transcription export complex 2"/>
    <property type="evidence" value="ECO:0007669"/>
    <property type="project" value="TreeGrafter"/>
</dbReference>
<dbReference type="PANTHER" id="PTHR12436">
    <property type="entry name" value="80 KDA MCM3-ASSOCIATED PROTEIN"/>
    <property type="match status" value="1"/>
</dbReference>
<dbReference type="Gene3D" id="1.25.40.990">
    <property type="match status" value="1"/>
</dbReference>
<feature type="compositionally biased region" description="Low complexity" evidence="1">
    <location>
        <begin position="32"/>
        <end position="55"/>
    </location>
</feature>
<evidence type="ECO:0000256" key="1">
    <source>
        <dbReference type="SAM" id="MobiDB-lite"/>
    </source>
</evidence>
<feature type="region of interest" description="Disordered" evidence="1">
    <location>
        <begin position="276"/>
        <end position="306"/>
    </location>
</feature>
<dbReference type="InterPro" id="IPR005062">
    <property type="entry name" value="SAC3/GANP/THP3_conserved"/>
</dbReference>
<dbReference type="OrthoDB" id="264795at2759"/>
<feature type="region of interest" description="Disordered" evidence="1">
    <location>
        <begin position="871"/>
        <end position="916"/>
    </location>
</feature>
<comment type="caution">
    <text evidence="3">The sequence shown here is derived from an EMBL/GenBank/DDBJ whole genome shotgun (WGS) entry which is preliminary data.</text>
</comment>
<sequence>MIADVSHESGVMDNNERRFTNNPTNASPPVSNPAFGSAGGFSSSAPSGFGQGFPQQQPIAFGVSPNVVPSFHNAQTFQGTSGFGQSANLSGFGSASSNFGSSQFPQQSSSNQQLGFSNIGASPFGSTTTQHPPSSFQTPSSGNSAGNPFGSMAPPSHNPFGSAAMSFAASSSLLPTNGPRFGTKEKKSSAPFGVSPFVSRMMEKEDVMEDEPAPATNLPFGTPVSIGFSKPSRNPSTKSTREQNQATQDDVEASKQDLLAKLKAKKEKLVRLAEKKNKAKNEQATLNPNAPVFEPRSKPEETNSSLAEKNAVRFAGATNQATRALMPSELAGAAVDYASLRVEGRKDRENLENAVSLVGTCTFMCPDEELLRRERESDIQLLEIPLPGKLHPSDWTLRNTVVKRFRRSAADYKLDVPEWVRPPEVLERVCGYLEEWVMERDRQGPDPRFPNSSTPPPLDVYQFIWDRTRMVRKDFTLQNYVGTGGNCDARAVRCHERICRWHTMCEHQLSHIQEFVSMQSQQNIQELGQTMKTLNQLYDDSLGRSTIEVPDKSGAETEKNLTTYKYGCTEDTVQGISPIDYDGTTLKNETDPRSLIGSAIEQSPSRGTAEPEMRGLYILLTIDNDGGMEVLKYAARLFRDRSELYHSRPVQLALSIYKAKKENNYARFFKILKSSSTPYLFACLMFKHVEHMRKKAFEICNKAYGGRTKDGDTLYDSYPLRRWEALLCYEDIDEARNACKHYNITVKKQPYKSSSGTMREEEFITWKSSFFSEPRDPDKGVIIALRPKKMIKTIESKLNGATRLAVCRGALSGKGSVLTEMVGSPRLDIDLRMSDDREAAVHLQQQQQKEEIMVRNREKEKADLILKQQREEEDLRKSREEERKRVERERAEHEAARRRQELEEAAAKRKAEEASRMKAEQEEVLRREKEREEVRKREEQIKLEAIKERDRLQKIEEQRKKEEEECRLREEERQRLAELEAEKLRVEREIKIKEDEERRLREIEESRRLKERQLDEKKAVAMHFEWKQRADLLRKELFFKRMISRIPHKILIADKTENSLKLLYEKSSDNQETIWFEDACLYPPPERGLRRSVEILIANQKFLDVRNILEKAMIDPCKRLDIHSNEGYRGKISYLLKVSVRVISSEDRAMRELIRKWLESNFHFGKIYSLTRGILDIRLVLVDETEKPIAKSSDAAIFFLPSSNSSERNIFDTAIMVNKISERLPDHTPLVALVMTEEGGVDSVTTALVESTGCSPVHVEGVVSENPDNLQKGVKTVLATALEEVFLKSANAVSRVSISRLCHLCVNEIVWQSLSVEAQDDILTSAIGVLDHLIEALVSYSQKINKSWPSMEFLDVNGNVPDYFDDGQHLPAKWHESLRRCVIESKVKVIQSLFRCKLSIVIQKLLVTAPADVVNDCTSMLDQRLFRRCFERALCWAIQADDAIHHDDADCVYLPNGSLNELIKEAAQRLEKQIKKQSESSRRVLRALDEPSRRTMTLSPRSSYSDNVSSIKTPRLLNATPKLDSITKIEISQSKSPVTMRSPDKKRSRKDSLVVTESKALTKKLRAMAQGGLAKDMIVGHTTLSSLLKDDTISSKF</sequence>
<feature type="compositionally biased region" description="Polar residues" evidence="1">
    <location>
        <begin position="114"/>
        <end position="146"/>
    </location>
</feature>
<dbReference type="EMBL" id="BDSP01000087">
    <property type="protein sequence ID" value="GAX15017.1"/>
    <property type="molecule type" value="Genomic_DNA"/>
</dbReference>
<dbReference type="PANTHER" id="PTHR12436:SF3">
    <property type="entry name" value="GERMINAL-CENTER ASSOCIATED NUCLEAR PROTEIN"/>
    <property type="match status" value="1"/>
</dbReference>
<feature type="compositionally biased region" description="Polar residues" evidence="1">
    <location>
        <begin position="20"/>
        <end position="29"/>
    </location>
</feature>
<dbReference type="InParanoid" id="A0A1Z5JLY5"/>
<organism evidence="3 4">
    <name type="scientific">Fistulifera solaris</name>
    <name type="common">Oleaginous diatom</name>
    <dbReference type="NCBI Taxonomy" id="1519565"/>
    <lineage>
        <taxon>Eukaryota</taxon>
        <taxon>Sar</taxon>
        <taxon>Stramenopiles</taxon>
        <taxon>Ochrophyta</taxon>
        <taxon>Bacillariophyta</taxon>
        <taxon>Bacillariophyceae</taxon>
        <taxon>Bacillariophycidae</taxon>
        <taxon>Naviculales</taxon>
        <taxon>Naviculaceae</taxon>
        <taxon>Fistulifera</taxon>
    </lineage>
</organism>
<feature type="region of interest" description="Disordered" evidence="1">
    <location>
        <begin position="1"/>
        <end position="55"/>
    </location>
</feature>
<evidence type="ECO:0000313" key="4">
    <source>
        <dbReference type="Proteomes" id="UP000198406"/>
    </source>
</evidence>
<proteinExistence type="predicted"/>
<feature type="region of interest" description="Disordered" evidence="1">
    <location>
        <begin position="1534"/>
        <end position="1554"/>
    </location>
</feature>
<evidence type="ECO:0000259" key="2">
    <source>
        <dbReference type="Pfam" id="PF03399"/>
    </source>
</evidence>
<feature type="compositionally biased region" description="Low complexity" evidence="1">
    <location>
        <begin position="94"/>
        <end position="113"/>
    </location>
</feature>
<protein>
    <recommendedName>
        <fullName evidence="2">SAC3/GANP/THP3 conserved domain-containing protein</fullName>
    </recommendedName>
</protein>
<dbReference type="Proteomes" id="UP000198406">
    <property type="component" value="Unassembled WGS sequence"/>
</dbReference>
<feature type="region of interest" description="Disordered" evidence="1">
    <location>
        <begin position="209"/>
        <end position="253"/>
    </location>
</feature>
<gene>
    <name evidence="3" type="ORF">FisN_12Lh287</name>
</gene>
<feature type="region of interest" description="Disordered" evidence="1">
    <location>
        <begin position="94"/>
        <end position="157"/>
    </location>
</feature>
<dbReference type="Pfam" id="PF03399">
    <property type="entry name" value="SAC3_GANP"/>
    <property type="match status" value="2"/>
</dbReference>